<dbReference type="NCBIfam" id="NF004384">
    <property type="entry name" value="PRK05748.1"/>
    <property type="match status" value="1"/>
</dbReference>
<accession>A0A0R1M159</accession>
<evidence type="ECO:0000259" key="14">
    <source>
        <dbReference type="PROSITE" id="PS51199"/>
    </source>
</evidence>
<dbReference type="FunFam" id="1.10.860.10:FF:000001">
    <property type="entry name" value="Replicative DNA helicase"/>
    <property type="match status" value="1"/>
</dbReference>
<protein>
    <recommendedName>
        <fullName evidence="11 12">Replicative DNA helicase</fullName>
        <ecNumber evidence="11 12">5.6.2.3</ecNumber>
    </recommendedName>
</protein>
<feature type="region of interest" description="Disordered" evidence="13">
    <location>
        <begin position="418"/>
        <end position="439"/>
    </location>
</feature>
<dbReference type="InterPro" id="IPR016136">
    <property type="entry name" value="DNA_helicase_N/primase_C"/>
</dbReference>
<dbReference type="Pfam" id="PF03796">
    <property type="entry name" value="DnaB_C"/>
    <property type="match status" value="1"/>
</dbReference>
<keyword evidence="16" id="KW-1185">Reference proteome</keyword>
<evidence type="ECO:0000256" key="5">
    <source>
        <dbReference type="ARBA" id="ARBA00022801"/>
    </source>
</evidence>
<gene>
    <name evidence="15" type="ORF">FC81_GL001135</name>
</gene>
<dbReference type="AlphaFoldDB" id="A0A0R1M159"/>
<dbReference type="GO" id="GO:0005524">
    <property type="term" value="F:ATP binding"/>
    <property type="evidence" value="ECO:0007669"/>
    <property type="project" value="UniProtKB-UniRule"/>
</dbReference>
<evidence type="ECO:0000256" key="13">
    <source>
        <dbReference type="SAM" id="MobiDB-lite"/>
    </source>
</evidence>
<evidence type="ECO:0000256" key="10">
    <source>
        <dbReference type="ARBA" id="ARBA00048954"/>
    </source>
</evidence>
<dbReference type="STRING" id="1423731.FC81_GL001135"/>
<dbReference type="EC" id="5.6.2.3" evidence="11 12"/>
<dbReference type="GO" id="GO:0006269">
    <property type="term" value="P:DNA replication, synthesis of primer"/>
    <property type="evidence" value="ECO:0007669"/>
    <property type="project" value="UniProtKB-UniRule"/>
</dbReference>
<dbReference type="InterPro" id="IPR007694">
    <property type="entry name" value="DNA_helicase_DnaB-like_C"/>
</dbReference>
<keyword evidence="4 12" id="KW-0547">Nucleotide-binding</keyword>
<keyword evidence="9" id="KW-0413">Isomerase</keyword>
<dbReference type="GO" id="GO:0043139">
    <property type="term" value="F:5'-3' DNA helicase activity"/>
    <property type="evidence" value="ECO:0007669"/>
    <property type="project" value="UniProtKB-EC"/>
</dbReference>
<evidence type="ECO:0000256" key="1">
    <source>
        <dbReference type="ARBA" id="ARBA00008428"/>
    </source>
</evidence>
<dbReference type="Gene3D" id="3.40.50.300">
    <property type="entry name" value="P-loop containing nucleotide triphosphate hydrolases"/>
    <property type="match status" value="1"/>
</dbReference>
<evidence type="ECO:0000256" key="4">
    <source>
        <dbReference type="ARBA" id="ARBA00022741"/>
    </source>
</evidence>
<evidence type="ECO:0000256" key="12">
    <source>
        <dbReference type="RuleBase" id="RU362085"/>
    </source>
</evidence>
<keyword evidence="6 12" id="KW-0347">Helicase</keyword>
<dbReference type="EMBL" id="AZEF01000022">
    <property type="protein sequence ID" value="KRL01646.1"/>
    <property type="molecule type" value="Genomic_DNA"/>
</dbReference>
<name>A0A0R1M159_9LACO</name>
<dbReference type="GO" id="GO:0042802">
    <property type="term" value="F:identical protein binding"/>
    <property type="evidence" value="ECO:0007669"/>
    <property type="project" value="UniProtKB-ARBA"/>
</dbReference>
<reference evidence="15 16" key="1">
    <citation type="journal article" date="2015" name="Genome Announc.">
        <title>Expanding the biotechnology potential of lactobacilli through comparative genomics of 213 strains and associated genera.</title>
        <authorList>
            <person name="Sun Z."/>
            <person name="Harris H.M."/>
            <person name="McCann A."/>
            <person name="Guo C."/>
            <person name="Argimon S."/>
            <person name="Zhang W."/>
            <person name="Yang X."/>
            <person name="Jeffery I.B."/>
            <person name="Cooney J.C."/>
            <person name="Kagawa T.F."/>
            <person name="Liu W."/>
            <person name="Song Y."/>
            <person name="Salvetti E."/>
            <person name="Wrobel A."/>
            <person name="Rasinkangas P."/>
            <person name="Parkhill J."/>
            <person name="Rea M.C."/>
            <person name="O'Sullivan O."/>
            <person name="Ritari J."/>
            <person name="Douillard F.P."/>
            <person name="Paul Ross R."/>
            <person name="Yang R."/>
            <person name="Briner A.E."/>
            <person name="Felis G.E."/>
            <person name="de Vos W.M."/>
            <person name="Barrangou R."/>
            <person name="Klaenhammer T.R."/>
            <person name="Caufield P.W."/>
            <person name="Cui Y."/>
            <person name="Zhang H."/>
            <person name="O'Toole P.W."/>
        </authorList>
    </citation>
    <scope>NUCLEOTIDE SEQUENCE [LARGE SCALE GENOMIC DNA]</scope>
    <source>
        <strain evidence="15 16">DSM 19910</strain>
    </source>
</reference>
<keyword evidence="7 12" id="KW-0067">ATP-binding</keyword>
<dbReference type="PANTHER" id="PTHR30153:SF2">
    <property type="entry name" value="REPLICATIVE DNA HELICASE"/>
    <property type="match status" value="1"/>
</dbReference>
<dbReference type="SUPFAM" id="SSF48024">
    <property type="entry name" value="N-terminal domain of DnaB helicase"/>
    <property type="match status" value="1"/>
</dbReference>
<comment type="catalytic activity">
    <reaction evidence="10 12">
        <text>ATP + H2O = ADP + phosphate + H(+)</text>
        <dbReference type="Rhea" id="RHEA:13065"/>
        <dbReference type="ChEBI" id="CHEBI:15377"/>
        <dbReference type="ChEBI" id="CHEBI:15378"/>
        <dbReference type="ChEBI" id="CHEBI:30616"/>
        <dbReference type="ChEBI" id="CHEBI:43474"/>
        <dbReference type="ChEBI" id="CHEBI:456216"/>
        <dbReference type="EC" id="5.6.2.3"/>
    </reaction>
</comment>
<dbReference type="InterPro" id="IPR027417">
    <property type="entry name" value="P-loop_NTPase"/>
</dbReference>
<dbReference type="Gene3D" id="1.10.860.10">
    <property type="entry name" value="DNAb Helicase, Chain A"/>
    <property type="match status" value="1"/>
</dbReference>
<evidence type="ECO:0000256" key="3">
    <source>
        <dbReference type="ARBA" id="ARBA00022705"/>
    </source>
</evidence>
<dbReference type="GO" id="GO:0003677">
    <property type="term" value="F:DNA binding"/>
    <property type="evidence" value="ECO:0007669"/>
    <property type="project" value="UniProtKB-UniRule"/>
</dbReference>
<keyword evidence="5 12" id="KW-0378">Hydrolase</keyword>
<dbReference type="InterPro" id="IPR036185">
    <property type="entry name" value="DNA_heli_DnaB-like_N_sf"/>
</dbReference>
<dbReference type="PROSITE" id="PS51199">
    <property type="entry name" value="SF4_HELICASE"/>
    <property type="match status" value="1"/>
</dbReference>
<dbReference type="InterPro" id="IPR007693">
    <property type="entry name" value="DNA_helicase_DnaB-like_N"/>
</dbReference>
<dbReference type="SUPFAM" id="SSF52540">
    <property type="entry name" value="P-loop containing nucleoside triphosphate hydrolases"/>
    <property type="match status" value="1"/>
</dbReference>
<evidence type="ECO:0000313" key="15">
    <source>
        <dbReference type="EMBL" id="KRL01646.1"/>
    </source>
</evidence>
<dbReference type="NCBIfam" id="TIGR00665">
    <property type="entry name" value="DnaB"/>
    <property type="match status" value="1"/>
</dbReference>
<dbReference type="CDD" id="cd00984">
    <property type="entry name" value="DnaB_C"/>
    <property type="match status" value="1"/>
</dbReference>
<dbReference type="InterPro" id="IPR007692">
    <property type="entry name" value="DNA_helicase_DnaB"/>
</dbReference>
<proteinExistence type="inferred from homology"/>
<dbReference type="Proteomes" id="UP000051621">
    <property type="component" value="Unassembled WGS sequence"/>
</dbReference>
<dbReference type="Pfam" id="PF00772">
    <property type="entry name" value="DnaB"/>
    <property type="match status" value="1"/>
</dbReference>
<keyword evidence="8 12" id="KW-0238">DNA-binding</keyword>
<dbReference type="GO" id="GO:0016887">
    <property type="term" value="F:ATP hydrolysis activity"/>
    <property type="evidence" value="ECO:0007669"/>
    <property type="project" value="RHEA"/>
</dbReference>
<dbReference type="GO" id="GO:0005829">
    <property type="term" value="C:cytosol"/>
    <property type="evidence" value="ECO:0007669"/>
    <property type="project" value="TreeGrafter"/>
</dbReference>
<evidence type="ECO:0000256" key="2">
    <source>
        <dbReference type="ARBA" id="ARBA00022515"/>
    </source>
</evidence>
<evidence type="ECO:0000256" key="8">
    <source>
        <dbReference type="ARBA" id="ARBA00023125"/>
    </source>
</evidence>
<dbReference type="PATRIC" id="fig|1423731.3.peg.1166"/>
<dbReference type="GO" id="GO:1990077">
    <property type="term" value="C:primosome complex"/>
    <property type="evidence" value="ECO:0007669"/>
    <property type="project" value="UniProtKB-UniRule"/>
</dbReference>
<evidence type="ECO:0000256" key="11">
    <source>
        <dbReference type="NCBIfam" id="TIGR00665"/>
    </source>
</evidence>
<dbReference type="FunFam" id="3.40.50.300:FF:000076">
    <property type="entry name" value="Replicative DNA helicase"/>
    <property type="match status" value="1"/>
</dbReference>
<dbReference type="PANTHER" id="PTHR30153">
    <property type="entry name" value="REPLICATIVE DNA HELICASE DNAB"/>
    <property type="match status" value="1"/>
</dbReference>
<evidence type="ECO:0000256" key="6">
    <source>
        <dbReference type="ARBA" id="ARBA00022806"/>
    </source>
</evidence>
<keyword evidence="3 12" id="KW-0235">DNA replication</keyword>
<keyword evidence="2 12" id="KW-0639">Primosome</keyword>
<feature type="domain" description="SF4 helicase" evidence="14">
    <location>
        <begin position="194"/>
        <end position="473"/>
    </location>
</feature>
<comment type="function">
    <text evidence="12">The main replicative DNA helicase, it participates in initiation and elongation during chromosome replication. Travels ahead of the DNA replisome, separating dsDNA into templates for DNA synthesis. A processive ATP-dependent 5'-3' DNA helicase it has DNA-dependent ATPase activity.</text>
</comment>
<evidence type="ECO:0000256" key="7">
    <source>
        <dbReference type="ARBA" id="ARBA00022840"/>
    </source>
</evidence>
<comment type="caution">
    <text evidence="15">The sequence shown here is derived from an EMBL/GenBank/DDBJ whole genome shotgun (WGS) entry which is preliminary data.</text>
</comment>
<evidence type="ECO:0000256" key="9">
    <source>
        <dbReference type="ARBA" id="ARBA00023235"/>
    </source>
</evidence>
<comment type="similarity">
    <text evidence="1 12">Belongs to the helicase family. DnaB subfamily.</text>
</comment>
<evidence type="ECO:0000313" key="16">
    <source>
        <dbReference type="Proteomes" id="UP000051621"/>
    </source>
</evidence>
<organism evidence="15 16">
    <name type="scientific">Liquorilactobacillus capillatus DSM 19910</name>
    <dbReference type="NCBI Taxonomy" id="1423731"/>
    <lineage>
        <taxon>Bacteria</taxon>
        <taxon>Bacillati</taxon>
        <taxon>Bacillota</taxon>
        <taxon>Bacilli</taxon>
        <taxon>Lactobacillales</taxon>
        <taxon>Lactobacillaceae</taxon>
        <taxon>Liquorilactobacillus</taxon>
    </lineage>
</organism>
<sequence length="476" mass="53038">MSKGSVLFEVRGKKMSNDVLTDHLPPQNIEAEQAVLGSIFLRSDSLVEAMEYLQPDDFYRRAHQIIFQAMVDLNNQDEVIDVVTMNDYLSAKNQSEDVGGVSYIAELATAVPTAANVTYYARIVEEKAIMRRLIATASNIVTQTYNQEEDVPSLLDDAERQIMDVSERRNRSGFKSITDVLNNTIEQIDKLYQNDEEITGLATGYNDLDKMTAGLQPDNLIIIAARPAVGKTAFALNIAQNIGTKTDQTVALFSLEMSAESLVNRMLCAEGSINANHLRTGQLSDEEWQNLVVAMGSLSQAAIYIDDTPGIKMSEIRAKCRRLAKEKGNLGLVVVDYLQLIEGTNKESRQQEVSEISRQLKKLAKELSVPVIALSQLSRGVEQRQDKRPVLSDIRESGSIEQDADIVAFLYRDDYYERQEDDENGGNNNKDDDTQDVGEVEVIIEKNRSGPRGTVKLLFVKSYNKFSSVAYVPDGN</sequence>